<name>A0A1K2HQT8_9NEIS</name>
<evidence type="ECO:0000313" key="2">
    <source>
        <dbReference type="Proteomes" id="UP000186513"/>
    </source>
</evidence>
<dbReference type="Proteomes" id="UP000186513">
    <property type="component" value="Unassembled WGS sequence"/>
</dbReference>
<proteinExistence type="predicted"/>
<accession>A0A1K2HQT8</accession>
<keyword evidence="2" id="KW-1185">Reference proteome</keyword>
<sequence>MFDCLETHTPTTDCRAVAPQDAATLASPLTAVQISRRHPGRSWLRLRGQGAQAAQLARAREVALYLDAEVERLDDGSLLIVGLNLNATLTLSERFGRELACEAQIASAAQYG</sequence>
<dbReference type="AlphaFoldDB" id="A0A1K2HQT8"/>
<dbReference type="OrthoDB" id="9897422at2"/>
<protein>
    <submittedName>
        <fullName evidence="1">Uncharacterized protein</fullName>
    </submittedName>
</protein>
<dbReference type="RefSeq" id="WP_072429891.1">
    <property type="nucleotide sequence ID" value="NZ_FPKR01000015.1"/>
</dbReference>
<dbReference type="EMBL" id="FPKR01000015">
    <property type="protein sequence ID" value="SFZ79164.1"/>
    <property type="molecule type" value="Genomic_DNA"/>
</dbReference>
<reference evidence="1 2" key="1">
    <citation type="submission" date="2016-11" db="EMBL/GenBank/DDBJ databases">
        <authorList>
            <person name="Jaros S."/>
            <person name="Januszkiewicz K."/>
            <person name="Wedrychowicz H."/>
        </authorList>
    </citation>
    <scope>NUCLEOTIDE SEQUENCE [LARGE SCALE GENOMIC DNA]</scope>
    <source>
        <strain evidence="1 2">DSM 18899</strain>
    </source>
</reference>
<organism evidence="1 2">
    <name type="scientific">Chitinimonas taiwanensis DSM 18899</name>
    <dbReference type="NCBI Taxonomy" id="1121279"/>
    <lineage>
        <taxon>Bacteria</taxon>
        <taxon>Pseudomonadati</taxon>
        <taxon>Pseudomonadota</taxon>
        <taxon>Betaproteobacteria</taxon>
        <taxon>Neisseriales</taxon>
        <taxon>Chitinibacteraceae</taxon>
        <taxon>Chitinimonas</taxon>
    </lineage>
</organism>
<gene>
    <name evidence="1" type="ORF">SAMN02745887_03412</name>
</gene>
<evidence type="ECO:0000313" key="1">
    <source>
        <dbReference type="EMBL" id="SFZ79164.1"/>
    </source>
</evidence>